<keyword evidence="5 9" id="KW-1133">Transmembrane helix</keyword>
<keyword evidence="11" id="KW-1185">Reference proteome</keyword>
<organism evidence="10 11">
    <name type="scientific">Paralvinella palmiformis</name>
    <dbReference type="NCBI Taxonomy" id="53620"/>
    <lineage>
        <taxon>Eukaryota</taxon>
        <taxon>Metazoa</taxon>
        <taxon>Spiralia</taxon>
        <taxon>Lophotrochozoa</taxon>
        <taxon>Annelida</taxon>
        <taxon>Polychaeta</taxon>
        <taxon>Sedentaria</taxon>
        <taxon>Canalipalpata</taxon>
        <taxon>Terebellida</taxon>
        <taxon>Terebelliformia</taxon>
        <taxon>Alvinellidae</taxon>
        <taxon>Paralvinella</taxon>
    </lineage>
</organism>
<dbReference type="AlphaFoldDB" id="A0AAD9JJ28"/>
<evidence type="ECO:0000313" key="10">
    <source>
        <dbReference type="EMBL" id="KAK2153927.1"/>
    </source>
</evidence>
<dbReference type="Proteomes" id="UP001208570">
    <property type="component" value="Unassembled WGS sequence"/>
</dbReference>
<dbReference type="InterPro" id="IPR007734">
    <property type="entry name" value="Heparan_SO4_2-O-STrfase"/>
</dbReference>
<evidence type="ECO:0000256" key="1">
    <source>
        <dbReference type="ARBA" id="ARBA00004323"/>
    </source>
</evidence>
<evidence type="ECO:0000256" key="7">
    <source>
        <dbReference type="ARBA" id="ARBA00023136"/>
    </source>
</evidence>
<comment type="caution">
    <text evidence="10">The sequence shown here is derived from an EMBL/GenBank/DDBJ whole genome shotgun (WGS) entry which is preliminary data.</text>
</comment>
<reference evidence="10" key="1">
    <citation type="journal article" date="2023" name="Mol. Biol. Evol.">
        <title>Third-Generation Sequencing Reveals the Adaptive Role of the Epigenome in Three Deep-Sea Polychaetes.</title>
        <authorList>
            <person name="Perez M."/>
            <person name="Aroh O."/>
            <person name="Sun Y."/>
            <person name="Lan Y."/>
            <person name="Juniper S.K."/>
            <person name="Young C.R."/>
            <person name="Angers B."/>
            <person name="Qian P.Y."/>
        </authorList>
    </citation>
    <scope>NUCLEOTIDE SEQUENCE</scope>
    <source>
        <strain evidence="10">P08H-3</strain>
    </source>
</reference>
<evidence type="ECO:0000256" key="4">
    <source>
        <dbReference type="ARBA" id="ARBA00022968"/>
    </source>
</evidence>
<dbReference type="Gene3D" id="3.40.50.300">
    <property type="entry name" value="P-loop containing nucleotide triphosphate hydrolases"/>
    <property type="match status" value="1"/>
</dbReference>
<dbReference type="InterPro" id="IPR027417">
    <property type="entry name" value="P-loop_NTPase"/>
</dbReference>
<proteinExistence type="predicted"/>
<dbReference type="SUPFAM" id="SSF52540">
    <property type="entry name" value="P-loop containing nucleoside triphosphate hydrolases"/>
    <property type="match status" value="1"/>
</dbReference>
<dbReference type="EMBL" id="JAODUP010000281">
    <property type="protein sequence ID" value="KAK2153927.1"/>
    <property type="molecule type" value="Genomic_DNA"/>
</dbReference>
<comment type="subcellular location">
    <subcellularLocation>
        <location evidence="1">Golgi apparatus membrane</location>
        <topology evidence="1">Single-pass type II membrane protein</topology>
    </subcellularLocation>
</comment>
<evidence type="ECO:0000256" key="8">
    <source>
        <dbReference type="ARBA" id="ARBA00023180"/>
    </source>
</evidence>
<dbReference type="PANTHER" id="PTHR12129:SF15">
    <property type="entry name" value="URONYL 2-SULFOTRANSFERASE"/>
    <property type="match status" value="1"/>
</dbReference>
<keyword evidence="4" id="KW-0735">Signal-anchor</keyword>
<keyword evidence="6" id="KW-0333">Golgi apparatus</keyword>
<dbReference type="GO" id="GO:0008146">
    <property type="term" value="F:sulfotransferase activity"/>
    <property type="evidence" value="ECO:0007669"/>
    <property type="project" value="InterPro"/>
</dbReference>
<keyword evidence="8" id="KW-0325">Glycoprotein</keyword>
<dbReference type="PROSITE" id="PS51257">
    <property type="entry name" value="PROKAR_LIPOPROTEIN"/>
    <property type="match status" value="1"/>
</dbReference>
<keyword evidence="2" id="KW-0808">Transferase</keyword>
<dbReference type="PANTHER" id="PTHR12129">
    <property type="entry name" value="HEPARAN SULFATE 2-O-SULFOTRANSFERASE"/>
    <property type="match status" value="1"/>
</dbReference>
<evidence type="ECO:0000256" key="5">
    <source>
        <dbReference type="ARBA" id="ARBA00022989"/>
    </source>
</evidence>
<evidence type="ECO:0000256" key="2">
    <source>
        <dbReference type="ARBA" id="ARBA00022679"/>
    </source>
</evidence>
<sequence>MFLLNAKYIGILLLIVACLSLYIVDNWRGLILEDGDTNNNTVSSLSETRQVEDVYDKSNFSEPDNEMFPRTIDFNAPCDVSAVLTSLHDPSVPLTTSLLSKLRGCAILLFFRTPRSGTTVFYYLLEKLGQSLGYKASLMRPIKRGDIQEFWVSYVNEMTTNQSLIALGVHQQAIDLVKKPIKSAIVINLIREPIEHLVSIFKMKKYGDRTETGYVKDTFGKCNISFSDYVLQNGLDYPCLKDRYTGLRFLCGNCTNCQSRKNCLEEAKNNVDSLYLSVGVSENIPAFLLVLETLLPQFFYGALDTYVKMSGLYQMFTPDVYRNETVTPEVMSYLKKELSSDIELYRFVQEKLYLVVRKVLEYRANRDLEDSRLLRNRITEQNI</sequence>
<gene>
    <name evidence="10" type="ORF">LSH36_281g05049</name>
</gene>
<dbReference type="GO" id="GO:0000139">
    <property type="term" value="C:Golgi membrane"/>
    <property type="evidence" value="ECO:0007669"/>
    <property type="project" value="UniProtKB-SubCell"/>
</dbReference>
<keyword evidence="7 9" id="KW-0472">Membrane</keyword>
<name>A0AAD9JJ28_9ANNE</name>
<evidence type="ECO:0000256" key="6">
    <source>
        <dbReference type="ARBA" id="ARBA00023034"/>
    </source>
</evidence>
<evidence type="ECO:0000256" key="3">
    <source>
        <dbReference type="ARBA" id="ARBA00022692"/>
    </source>
</evidence>
<protein>
    <submittedName>
        <fullName evidence="10">Uncharacterized protein</fullName>
    </submittedName>
</protein>
<accession>A0AAD9JJ28</accession>
<keyword evidence="3 9" id="KW-0812">Transmembrane</keyword>
<evidence type="ECO:0000256" key="9">
    <source>
        <dbReference type="SAM" id="Phobius"/>
    </source>
</evidence>
<evidence type="ECO:0000313" key="11">
    <source>
        <dbReference type="Proteomes" id="UP001208570"/>
    </source>
</evidence>
<feature type="transmembrane region" description="Helical" evidence="9">
    <location>
        <begin position="6"/>
        <end position="24"/>
    </location>
</feature>